<dbReference type="GO" id="GO:0003724">
    <property type="term" value="F:RNA helicase activity"/>
    <property type="evidence" value="ECO:0007669"/>
    <property type="project" value="UniProtKB-EC"/>
</dbReference>
<evidence type="ECO:0000256" key="4">
    <source>
        <dbReference type="ARBA" id="ARBA00022806"/>
    </source>
</evidence>
<dbReference type="Gene3D" id="3.40.50.300">
    <property type="entry name" value="P-loop containing nucleotide triphosphate hydrolases"/>
    <property type="match status" value="2"/>
</dbReference>
<dbReference type="InterPro" id="IPR014001">
    <property type="entry name" value="Helicase_ATP-bd"/>
</dbReference>
<feature type="domain" description="Helicase C-terminal" evidence="10">
    <location>
        <begin position="416"/>
        <end position="578"/>
    </location>
</feature>
<dbReference type="SMART" id="SM00487">
    <property type="entry name" value="DEXDc"/>
    <property type="match status" value="1"/>
</dbReference>
<dbReference type="CDD" id="cd18787">
    <property type="entry name" value="SF2_C_DEAD"/>
    <property type="match status" value="1"/>
</dbReference>
<dbReference type="EC" id="3.6.4.13" evidence="1"/>
<dbReference type="GeneID" id="80901897"/>
<protein>
    <recommendedName>
        <fullName evidence="1">RNA helicase</fullName>
        <ecNumber evidence="1">3.6.4.13</ecNumber>
    </recommendedName>
</protein>
<dbReference type="SMART" id="SM00490">
    <property type="entry name" value="HELICc"/>
    <property type="match status" value="1"/>
</dbReference>
<evidence type="ECO:0000259" key="11">
    <source>
        <dbReference type="PROSITE" id="PS51195"/>
    </source>
</evidence>
<dbReference type="PROSITE" id="PS51194">
    <property type="entry name" value="HELICASE_CTER"/>
    <property type="match status" value="1"/>
</dbReference>
<feature type="region of interest" description="Disordered" evidence="8">
    <location>
        <begin position="1"/>
        <end position="97"/>
    </location>
</feature>
<dbReference type="InterPro" id="IPR000629">
    <property type="entry name" value="RNA-helicase_DEAD-box_CS"/>
</dbReference>
<dbReference type="SUPFAM" id="SSF52540">
    <property type="entry name" value="P-loop containing nucleoside triphosphate hydrolases"/>
    <property type="match status" value="2"/>
</dbReference>
<comment type="similarity">
    <text evidence="7">Belongs to the DEAD box helicase family.</text>
</comment>
<dbReference type="InterPro" id="IPR011545">
    <property type="entry name" value="DEAD/DEAH_box_helicase_dom"/>
</dbReference>
<keyword evidence="4 7" id="KW-0347">Helicase</keyword>
<dbReference type="GO" id="GO:0005524">
    <property type="term" value="F:ATP binding"/>
    <property type="evidence" value="ECO:0007669"/>
    <property type="project" value="UniProtKB-KW"/>
</dbReference>
<evidence type="ECO:0000259" key="9">
    <source>
        <dbReference type="PROSITE" id="PS51192"/>
    </source>
</evidence>
<keyword evidence="13" id="KW-1185">Reference proteome</keyword>
<feature type="domain" description="Helicase ATP-binding" evidence="9">
    <location>
        <begin position="226"/>
        <end position="405"/>
    </location>
</feature>
<evidence type="ECO:0000256" key="2">
    <source>
        <dbReference type="ARBA" id="ARBA00022741"/>
    </source>
</evidence>
<keyword evidence="5 7" id="KW-0067">ATP-binding</keyword>
<evidence type="ECO:0000256" key="1">
    <source>
        <dbReference type="ARBA" id="ARBA00012552"/>
    </source>
</evidence>
<dbReference type="EMBL" id="KZ454990">
    <property type="protein sequence ID" value="PKI83920.1"/>
    <property type="molecule type" value="Genomic_DNA"/>
</dbReference>
<feature type="short sequence motif" description="Q motif" evidence="6">
    <location>
        <begin position="195"/>
        <end position="223"/>
    </location>
</feature>
<dbReference type="CDD" id="cd17945">
    <property type="entry name" value="DEADc_DDX23"/>
    <property type="match status" value="1"/>
</dbReference>
<keyword evidence="2 7" id="KW-0547">Nucleotide-binding</keyword>
<dbReference type="InterPro" id="IPR001650">
    <property type="entry name" value="Helicase_C-like"/>
</dbReference>
<gene>
    <name evidence="12" type="primary">PRP28</name>
    <name evidence="12" type="ORF">MVES_002256</name>
</gene>
<dbReference type="AlphaFoldDB" id="A0A2N1JBI9"/>
<dbReference type="PROSITE" id="PS51192">
    <property type="entry name" value="HELICASE_ATP_BIND_1"/>
    <property type="match status" value="1"/>
</dbReference>
<dbReference type="PROSITE" id="PS51195">
    <property type="entry name" value="Q_MOTIF"/>
    <property type="match status" value="1"/>
</dbReference>
<dbReference type="PANTHER" id="PTHR47958">
    <property type="entry name" value="ATP-DEPENDENT RNA HELICASE DBP3"/>
    <property type="match status" value="1"/>
</dbReference>
<feature type="compositionally biased region" description="Low complexity" evidence="8">
    <location>
        <begin position="11"/>
        <end position="21"/>
    </location>
</feature>
<dbReference type="Proteomes" id="UP000232875">
    <property type="component" value="Unassembled WGS sequence"/>
</dbReference>
<evidence type="ECO:0000256" key="7">
    <source>
        <dbReference type="RuleBase" id="RU000492"/>
    </source>
</evidence>
<dbReference type="RefSeq" id="XP_056063195.1">
    <property type="nucleotide sequence ID" value="XM_056207220.1"/>
</dbReference>
<dbReference type="OrthoDB" id="196131at2759"/>
<name>A0A2N1JBI9_9BASI</name>
<proteinExistence type="inferred from homology"/>
<organism evidence="12 13">
    <name type="scientific">Malassezia vespertilionis</name>
    <dbReference type="NCBI Taxonomy" id="2020962"/>
    <lineage>
        <taxon>Eukaryota</taxon>
        <taxon>Fungi</taxon>
        <taxon>Dikarya</taxon>
        <taxon>Basidiomycota</taxon>
        <taxon>Ustilaginomycotina</taxon>
        <taxon>Malasseziomycetes</taxon>
        <taxon>Malasseziales</taxon>
        <taxon>Malasseziaceae</taxon>
        <taxon>Malassezia</taxon>
    </lineage>
</organism>
<accession>A0A2N1JBI9</accession>
<feature type="domain" description="DEAD-box RNA helicase Q" evidence="11">
    <location>
        <begin position="195"/>
        <end position="223"/>
    </location>
</feature>
<dbReference type="GO" id="GO:0003676">
    <property type="term" value="F:nucleic acid binding"/>
    <property type="evidence" value="ECO:0007669"/>
    <property type="project" value="InterPro"/>
</dbReference>
<reference evidence="12 13" key="1">
    <citation type="submission" date="2017-10" db="EMBL/GenBank/DDBJ databases">
        <title>A novel species of cold-tolerant Malassezia isolated from bats.</title>
        <authorList>
            <person name="Lorch J.M."/>
            <person name="Palmer J.M."/>
            <person name="Vanderwolf K.J."/>
            <person name="Schmidt K.Z."/>
            <person name="Verant M.L."/>
            <person name="Weller T.J."/>
            <person name="Blehert D.S."/>
        </authorList>
    </citation>
    <scope>NUCLEOTIDE SEQUENCE [LARGE SCALE GENOMIC DNA]</scope>
    <source>
        <strain evidence="12 13">NWHC:44797-103</strain>
    </source>
</reference>
<evidence type="ECO:0000256" key="6">
    <source>
        <dbReference type="PROSITE-ProRule" id="PRU00552"/>
    </source>
</evidence>
<evidence type="ECO:0000259" key="10">
    <source>
        <dbReference type="PROSITE" id="PS51194"/>
    </source>
</evidence>
<evidence type="ECO:0000313" key="13">
    <source>
        <dbReference type="Proteomes" id="UP000232875"/>
    </source>
</evidence>
<dbReference type="PROSITE" id="PS00039">
    <property type="entry name" value="DEAD_ATP_HELICASE"/>
    <property type="match status" value="1"/>
</dbReference>
<feature type="compositionally biased region" description="Basic and acidic residues" evidence="8">
    <location>
        <begin position="62"/>
        <end position="72"/>
    </location>
</feature>
<dbReference type="STRING" id="2020962.A0A2N1JBI9"/>
<evidence type="ECO:0000256" key="3">
    <source>
        <dbReference type="ARBA" id="ARBA00022801"/>
    </source>
</evidence>
<evidence type="ECO:0000256" key="8">
    <source>
        <dbReference type="SAM" id="MobiDB-lite"/>
    </source>
</evidence>
<dbReference type="InterPro" id="IPR027417">
    <property type="entry name" value="P-loop_NTPase"/>
</dbReference>
<evidence type="ECO:0000256" key="5">
    <source>
        <dbReference type="ARBA" id="ARBA00022840"/>
    </source>
</evidence>
<sequence>MPLSVEELVAQRKAAAPAARPHFVSKKEREQHRAAARAAENAAEEEKLQRIKKSRVAWASGQKEEPHARETGGDVQQRSLGVRAERTPSARKMRRSNDPAKRFQFEWDADDDTSEPNAVLACGPDAIAPVLSARAGMDGSERSAVTHAKSTVRSTLHDKPWQKKTLAEMRERDWRVFREDYGIATKGTHIPHPLRSWEESAIPPRILSAIRHVGYSAPSPIQRQAIPIGLENRDLIGVAETGSGKTASFVIPMLAYVASLPTLNEDTKHLGPYALVLSPTRELAQQIETETRKFVSQLNLSVVSIVGGRDVSEQVFHLQRGAEIVIATPGRLKDLIEQHIVLLSQCRYLVMDEADRMVDMNYEEALEFILANLPPTQRVTMLYSATMPPLVEKIARSYLHNPATVLIGNANQAVGTVEQRVEFVDSEAQRKQRLLAVLDSGFVPPMIVFVNQKTMADQIGRELRNAGWRVAVLHAGLSQPQREAAIASVREARNEILCCTDVGARGIDLASVSCVINYQFPTNFPSYIHRIGRTGRVGKHGVAVSFLDENDAEHFPALRQEIAASPVSTMNAALLKHMGEGKARGDHCI</sequence>
<keyword evidence="3 7" id="KW-0378">Hydrolase</keyword>
<evidence type="ECO:0000313" key="12">
    <source>
        <dbReference type="EMBL" id="PKI83920.1"/>
    </source>
</evidence>
<dbReference type="Pfam" id="PF00270">
    <property type="entry name" value="DEAD"/>
    <property type="match status" value="1"/>
</dbReference>
<dbReference type="GO" id="GO:0016787">
    <property type="term" value="F:hydrolase activity"/>
    <property type="evidence" value="ECO:0007669"/>
    <property type="project" value="UniProtKB-KW"/>
</dbReference>
<dbReference type="InterPro" id="IPR014014">
    <property type="entry name" value="RNA_helicase_DEAD_Q_motif"/>
</dbReference>
<dbReference type="Pfam" id="PF00271">
    <property type="entry name" value="Helicase_C"/>
    <property type="match status" value="1"/>
</dbReference>